<name>A0A0F9IFB0_9ZZZZ</name>
<accession>A0A0F9IFB0</accession>
<gene>
    <name evidence="1" type="ORF">LCGC14_1948090</name>
</gene>
<dbReference type="EMBL" id="LAZR01021214">
    <property type="protein sequence ID" value="KKL86102.1"/>
    <property type="molecule type" value="Genomic_DNA"/>
</dbReference>
<protein>
    <submittedName>
        <fullName evidence="1">Uncharacterized protein</fullName>
    </submittedName>
</protein>
<organism evidence="1">
    <name type="scientific">marine sediment metagenome</name>
    <dbReference type="NCBI Taxonomy" id="412755"/>
    <lineage>
        <taxon>unclassified sequences</taxon>
        <taxon>metagenomes</taxon>
        <taxon>ecological metagenomes</taxon>
    </lineage>
</organism>
<comment type="caution">
    <text evidence="1">The sequence shown here is derived from an EMBL/GenBank/DDBJ whole genome shotgun (WGS) entry which is preliminary data.</text>
</comment>
<evidence type="ECO:0000313" key="1">
    <source>
        <dbReference type="EMBL" id="KKL86102.1"/>
    </source>
</evidence>
<sequence>MRLIKGTWNTAVLKLRKEVADLKQEVKHLELMLGYSNQADRYRDDLANYIKEVYAWQEDIIGKLRSEIVELKT</sequence>
<proteinExistence type="predicted"/>
<dbReference type="AlphaFoldDB" id="A0A0F9IFB0"/>
<reference evidence="1" key="1">
    <citation type="journal article" date="2015" name="Nature">
        <title>Complex archaea that bridge the gap between prokaryotes and eukaryotes.</title>
        <authorList>
            <person name="Spang A."/>
            <person name="Saw J.H."/>
            <person name="Jorgensen S.L."/>
            <person name="Zaremba-Niedzwiedzka K."/>
            <person name="Martijn J."/>
            <person name="Lind A.E."/>
            <person name="van Eijk R."/>
            <person name="Schleper C."/>
            <person name="Guy L."/>
            <person name="Ettema T.J."/>
        </authorList>
    </citation>
    <scope>NUCLEOTIDE SEQUENCE</scope>
</reference>